<keyword evidence="2" id="KW-1185">Reference proteome</keyword>
<dbReference type="Proteomes" id="UP000552097">
    <property type="component" value="Unassembled WGS sequence"/>
</dbReference>
<reference evidence="1 2" key="1">
    <citation type="submission" date="2020-08" db="EMBL/GenBank/DDBJ databases">
        <title>Sequencing the genomes of 1000 actinobacteria strains.</title>
        <authorList>
            <person name="Klenk H.-P."/>
        </authorList>
    </citation>
    <scope>NUCLEOTIDE SEQUENCE [LARGE SCALE GENOMIC DNA]</scope>
    <source>
        <strain evidence="1 2">DSM 45486</strain>
    </source>
</reference>
<gene>
    <name evidence="1" type="ORF">F4560_008707</name>
</gene>
<proteinExistence type="predicted"/>
<organism evidence="1 2">
    <name type="scientific">Saccharothrix ecbatanensis</name>
    <dbReference type="NCBI Taxonomy" id="1105145"/>
    <lineage>
        <taxon>Bacteria</taxon>
        <taxon>Bacillati</taxon>
        <taxon>Actinomycetota</taxon>
        <taxon>Actinomycetes</taxon>
        <taxon>Pseudonocardiales</taxon>
        <taxon>Pseudonocardiaceae</taxon>
        <taxon>Saccharothrix</taxon>
    </lineage>
</organism>
<name>A0A7W9HUV8_9PSEU</name>
<dbReference type="RefSeq" id="WP_184928767.1">
    <property type="nucleotide sequence ID" value="NZ_JACHMO010000001.1"/>
</dbReference>
<dbReference type="EMBL" id="JACHMO010000001">
    <property type="protein sequence ID" value="MBB5808939.1"/>
    <property type="molecule type" value="Genomic_DNA"/>
</dbReference>
<evidence type="ECO:0000313" key="2">
    <source>
        <dbReference type="Proteomes" id="UP000552097"/>
    </source>
</evidence>
<accession>A0A7W9HUV8</accession>
<sequence length="239" mass="25741">MTDLEPRRNSIASEVLSNVSNEVAKAIAVLIGFDAISASAVGGTVGGLVKSAHPALISVIERRQQRLRIALDEATHVGGDLDELLTTALDDDRKIELLAQALESAQKTADHQRVRFYGRIAAKGVLAEDTARVDEAQRIFSSLAALDAVDVKVLLHMCSEEDRKWRKYDSEGGPSLAMDLPEVGTVLDAVIPRLEAQGLITSNAGSTFLSSMPTWWVTDYGKLCVSELLEPSWDPGSSA</sequence>
<protein>
    <submittedName>
        <fullName evidence="1">Uncharacterized protein</fullName>
    </submittedName>
</protein>
<dbReference type="AlphaFoldDB" id="A0A7W9HUV8"/>
<evidence type="ECO:0000313" key="1">
    <source>
        <dbReference type="EMBL" id="MBB5808939.1"/>
    </source>
</evidence>
<comment type="caution">
    <text evidence="1">The sequence shown here is derived from an EMBL/GenBank/DDBJ whole genome shotgun (WGS) entry which is preliminary data.</text>
</comment>